<keyword evidence="3" id="KW-0804">Transcription</keyword>
<dbReference type="Pfam" id="PF07729">
    <property type="entry name" value="FCD"/>
    <property type="match status" value="1"/>
</dbReference>
<dbReference type="Gene3D" id="1.10.10.10">
    <property type="entry name" value="Winged helix-like DNA-binding domain superfamily/Winged helix DNA-binding domain"/>
    <property type="match status" value="1"/>
</dbReference>
<dbReference type="InterPro" id="IPR036388">
    <property type="entry name" value="WH-like_DNA-bd_sf"/>
</dbReference>
<dbReference type="InterPro" id="IPR036390">
    <property type="entry name" value="WH_DNA-bd_sf"/>
</dbReference>
<dbReference type="PANTHER" id="PTHR43537">
    <property type="entry name" value="TRANSCRIPTIONAL REGULATOR, GNTR FAMILY"/>
    <property type="match status" value="1"/>
</dbReference>
<dbReference type="InterPro" id="IPR011711">
    <property type="entry name" value="GntR_C"/>
</dbReference>
<feature type="compositionally biased region" description="Basic and acidic residues" evidence="4">
    <location>
        <begin position="252"/>
        <end position="262"/>
    </location>
</feature>
<dbReference type="EMBL" id="RCIY01000120">
    <property type="protein sequence ID" value="TGG74700.1"/>
    <property type="molecule type" value="Genomic_DNA"/>
</dbReference>
<dbReference type="SUPFAM" id="SSF48008">
    <property type="entry name" value="GntR ligand-binding domain-like"/>
    <property type="match status" value="1"/>
</dbReference>
<dbReference type="InterPro" id="IPR008920">
    <property type="entry name" value="TF_FadR/GntR_C"/>
</dbReference>
<evidence type="ECO:0000256" key="3">
    <source>
        <dbReference type="ARBA" id="ARBA00023163"/>
    </source>
</evidence>
<accession>A0A8H1L5N7</accession>
<reference evidence="6 7" key="1">
    <citation type="submission" date="2018-10" db="EMBL/GenBank/DDBJ databases">
        <title>Isolation of pseudouridimycin from Streptomyces albus DSM 40763.</title>
        <authorList>
            <person name="Rosenqvist P."/>
            <person name="Metsae-Ketelae M."/>
            <person name="Virta P."/>
        </authorList>
    </citation>
    <scope>NUCLEOTIDE SEQUENCE [LARGE SCALE GENOMIC DNA]</scope>
    <source>
        <strain evidence="6 7">DSM 40763</strain>
    </source>
</reference>
<dbReference type="SUPFAM" id="SSF46785">
    <property type="entry name" value="Winged helix' DNA-binding domain"/>
    <property type="match status" value="1"/>
</dbReference>
<name>A0A8H1L5N7_9ACTN</name>
<gene>
    <name evidence="6" type="ORF">D8771_34465</name>
</gene>
<dbReference type="CDD" id="cd07377">
    <property type="entry name" value="WHTH_GntR"/>
    <property type="match status" value="1"/>
</dbReference>
<protein>
    <submittedName>
        <fullName evidence="6">GntR family transcriptional regulator</fullName>
    </submittedName>
</protein>
<evidence type="ECO:0000259" key="5">
    <source>
        <dbReference type="PROSITE" id="PS50949"/>
    </source>
</evidence>
<feature type="region of interest" description="Disordered" evidence="4">
    <location>
        <begin position="240"/>
        <end position="262"/>
    </location>
</feature>
<dbReference type="PANTHER" id="PTHR43537:SF24">
    <property type="entry name" value="GLUCONATE OPERON TRANSCRIPTIONAL REPRESSOR"/>
    <property type="match status" value="1"/>
</dbReference>
<evidence type="ECO:0000256" key="4">
    <source>
        <dbReference type="SAM" id="MobiDB-lite"/>
    </source>
</evidence>
<evidence type="ECO:0000313" key="6">
    <source>
        <dbReference type="EMBL" id="TGG74700.1"/>
    </source>
</evidence>
<keyword evidence="2" id="KW-0238">DNA-binding</keyword>
<keyword evidence="1" id="KW-0805">Transcription regulation</keyword>
<dbReference type="Pfam" id="PF00392">
    <property type="entry name" value="GntR"/>
    <property type="match status" value="1"/>
</dbReference>
<dbReference type="SMART" id="SM00895">
    <property type="entry name" value="FCD"/>
    <property type="match status" value="1"/>
</dbReference>
<evidence type="ECO:0000256" key="2">
    <source>
        <dbReference type="ARBA" id="ARBA00023125"/>
    </source>
</evidence>
<dbReference type="Proteomes" id="UP000298111">
    <property type="component" value="Unassembled WGS sequence"/>
</dbReference>
<feature type="domain" description="HTH gntR-type" evidence="5">
    <location>
        <begin position="31"/>
        <end position="98"/>
    </location>
</feature>
<dbReference type="Gene3D" id="1.20.120.530">
    <property type="entry name" value="GntR ligand-binding domain-like"/>
    <property type="match status" value="1"/>
</dbReference>
<proteinExistence type="predicted"/>
<organism evidence="6 7">
    <name type="scientific">Streptomyces albus</name>
    <dbReference type="NCBI Taxonomy" id="1888"/>
    <lineage>
        <taxon>Bacteria</taxon>
        <taxon>Bacillati</taxon>
        <taxon>Actinomycetota</taxon>
        <taxon>Actinomycetes</taxon>
        <taxon>Kitasatosporales</taxon>
        <taxon>Streptomycetaceae</taxon>
        <taxon>Streptomyces</taxon>
    </lineage>
</organism>
<evidence type="ECO:0000313" key="7">
    <source>
        <dbReference type="Proteomes" id="UP000298111"/>
    </source>
</evidence>
<evidence type="ECO:0000256" key="1">
    <source>
        <dbReference type="ARBA" id="ARBA00023015"/>
    </source>
</evidence>
<dbReference type="PROSITE" id="PS50949">
    <property type="entry name" value="HTH_GNTR"/>
    <property type="match status" value="1"/>
</dbReference>
<dbReference type="GO" id="GO:0003700">
    <property type="term" value="F:DNA-binding transcription factor activity"/>
    <property type="evidence" value="ECO:0007669"/>
    <property type="project" value="InterPro"/>
</dbReference>
<dbReference type="AlphaFoldDB" id="A0A8H1L5N7"/>
<dbReference type="InterPro" id="IPR000524">
    <property type="entry name" value="Tscrpt_reg_HTH_GntR"/>
</dbReference>
<dbReference type="SMART" id="SM00345">
    <property type="entry name" value="HTH_GNTR"/>
    <property type="match status" value="1"/>
</dbReference>
<dbReference type="GO" id="GO:0003677">
    <property type="term" value="F:DNA binding"/>
    <property type="evidence" value="ECO:0007669"/>
    <property type="project" value="UniProtKB-KW"/>
</dbReference>
<sequence length="262" mass="28854">MSTARTRRARTGGNRPTMPIESAVSRLAGGSLLADQAYRELKSAVLANRLRPGDALSVPALAARMGISRSPVREAVQRLIHDGLATHEPHRGAVVARVDVADVRQLYLLREVMEGLAARLATERLDAAKVAELRTLLEEHEQVVTCGDDEERHTQMDMDYHRLIREVAGNDHLTAALDTIQGKAHLALHSLWRSPEAQRLAVAEHRRIFEAMTSGDPQAAEEAAREHIRRLRIRLAQMLPGEGSSGARMPSHHAERRTGDAG</sequence>
<comment type="caution">
    <text evidence="6">The sequence shown here is derived from an EMBL/GenBank/DDBJ whole genome shotgun (WGS) entry which is preliminary data.</text>
</comment>